<keyword evidence="3" id="KW-1185">Reference proteome</keyword>
<evidence type="ECO:0000256" key="1">
    <source>
        <dbReference type="SAM" id="Phobius"/>
    </source>
</evidence>
<accession>A0A0W0S1P5</accession>
<evidence type="ECO:0000313" key="3">
    <source>
        <dbReference type="Proteomes" id="UP000054742"/>
    </source>
</evidence>
<dbReference type="PATRIC" id="fig|29422.6.peg.3379"/>
<keyword evidence="1" id="KW-1133">Transmembrane helix</keyword>
<sequence>MPVLGSGFANLANKLEQPVDFLCNPHFFTPYRSVGDVASALSKPVVSPVSFVIIGGFLCIASGLAAAVCVSSLAATGITAISGNKAARNNAFFTAKVSGAGVLASPVLAVLSVLAAALLVVGMTVALVTRTLATLNDLAKCGDGISASAKP</sequence>
<dbReference type="EMBL" id="LNXV01000036">
    <property type="protein sequence ID" value="KTC77092.1"/>
    <property type="molecule type" value="Genomic_DNA"/>
</dbReference>
<dbReference type="RefSeq" id="WP_058443137.1">
    <property type="nucleotide sequence ID" value="NZ_CAAAHU010000008.1"/>
</dbReference>
<organism evidence="2 3">
    <name type="scientific">Legionella brunensis</name>
    <dbReference type="NCBI Taxonomy" id="29422"/>
    <lineage>
        <taxon>Bacteria</taxon>
        <taxon>Pseudomonadati</taxon>
        <taxon>Pseudomonadota</taxon>
        <taxon>Gammaproteobacteria</taxon>
        <taxon>Legionellales</taxon>
        <taxon>Legionellaceae</taxon>
        <taxon>Legionella</taxon>
    </lineage>
</organism>
<protein>
    <recommendedName>
        <fullName evidence="4">Transmembrane protein</fullName>
    </recommendedName>
</protein>
<feature type="transmembrane region" description="Helical" evidence="1">
    <location>
        <begin position="102"/>
        <end position="128"/>
    </location>
</feature>
<reference evidence="2 3" key="1">
    <citation type="submission" date="2015-11" db="EMBL/GenBank/DDBJ databases">
        <title>Genomic analysis of 38 Legionella species identifies large and diverse effector repertoires.</title>
        <authorList>
            <person name="Burstein D."/>
            <person name="Amaro F."/>
            <person name="Zusman T."/>
            <person name="Lifshitz Z."/>
            <person name="Cohen O."/>
            <person name="Gilbert J.A."/>
            <person name="Pupko T."/>
            <person name="Shuman H.A."/>
            <person name="Segal G."/>
        </authorList>
    </citation>
    <scope>NUCLEOTIDE SEQUENCE [LARGE SCALE GENOMIC DNA]</scope>
    <source>
        <strain evidence="2 3">ATCC 43878</strain>
    </source>
</reference>
<evidence type="ECO:0000313" key="2">
    <source>
        <dbReference type="EMBL" id="KTC77092.1"/>
    </source>
</evidence>
<proteinExistence type="predicted"/>
<name>A0A0W0S1P5_9GAMM</name>
<evidence type="ECO:0008006" key="4">
    <source>
        <dbReference type="Google" id="ProtNLM"/>
    </source>
</evidence>
<keyword evidence="1" id="KW-0472">Membrane</keyword>
<comment type="caution">
    <text evidence="2">The sequence shown here is derived from an EMBL/GenBank/DDBJ whole genome shotgun (WGS) entry which is preliminary data.</text>
</comment>
<feature type="transmembrane region" description="Helical" evidence="1">
    <location>
        <begin position="51"/>
        <end position="81"/>
    </location>
</feature>
<dbReference type="STRING" id="29422.Lbru_3199"/>
<gene>
    <name evidence="2" type="ORF">Lbru_3199</name>
</gene>
<keyword evidence="1" id="KW-0812">Transmembrane</keyword>
<dbReference type="Proteomes" id="UP000054742">
    <property type="component" value="Unassembled WGS sequence"/>
</dbReference>
<dbReference type="AlphaFoldDB" id="A0A0W0S1P5"/>